<dbReference type="KEGG" id="mro:MROS_2026"/>
<accession>I7A1Z4</accession>
<dbReference type="HOGENOM" id="CLU_012339_0_0_10"/>
<proteinExistence type="predicted"/>
<dbReference type="CDD" id="cd00156">
    <property type="entry name" value="REC"/>
    <property type="match status" value="1"/>
</dbReference>
<dbReference type="AlphaFoldDB" id="I7A1Z4"/>
<dbReference type="Proteomes" id="UP000009011">
    <property type="component" value="Chromosome"/>
</dbReference>
<dbReference type="SUPFAM" id="SSF56059">
    <property type="entry name" value="Glutathione synthetase ATP-binding domain-like"/>
    <property type="match status" value="1"/>
</dbReference>
<dbReference type="EMBL" id="CP003557">
    <property type="protein sequence ID" value="AFN75258.1"/>
    <property type="molecule type" value="Genomic_DNA"/>
</dbReference>
<dbReference type="InterPro" id="IPR013815">
    <property type="entry name" value="ATP_grasp_subdomain_1"/>
</dbReference>
<name>I7A1Z4_MELRP</name>
<dbReference type="eggNOG" id="COG0784">
    <property type="taxonomic scope" value="Bacteria"/>
</dbReference>
<dbReference type="STRING" id="1191523.MROS_2026"/>
<sequence>MSLSHAPELVHISSGAEAIRTALDERKFDLIITTLHIEDMSPIAFARRVKEAGLDIPVVLLGYDNREMSELLATKDFSIFDKVFIWQGDYRIVLAIIKFLEDRNNVENDTKKVGVQSIILIEDNVRFYSSYLPIIYTEILKQSQNLMSEGLNLSHKYLRMRARPKILLCTTFEEGWEYFEKYEEYVLGIISDVDFKKEGRHDPNAGIEFARKVKERHSDIPILLQSTIGENEIKAGEIGADFLIKNSPTLLEDLKKFMLNNFGFGDFVFKTPEGKEVGRAKNLLELERQLKKIPDESLLYHASRNHFSNWLIARTEFWLAHRLRPQKVTDFATPDDLRQSLINSLREFRKSRQVGIISDFNKESFDPTITFARIGGGSMGGKARGLGFVNRLLSDFEVRYHFKGVKIFVPSAVVIGTEIFDYFVNNNNLLDFALRSDNDADIKKKFLNARKFPKDVVEALKDFLTIVKTPIAVRSSSLLEDSQDQPFAGVYDTFMLPNNEKSLELRLEKLLKTIKRIYASIYLKKSKDYIRMTSYRLEEEKMAVIIQMLVGADHNGKFYPEFSGVAKSYNYYPISPLKSSDGIAAVAPGLGKYIVDGEMPLRFSPKHPSRLTQFSTIDDMLNFTPNHFYALDLNSEFKVETLDEERMIKKYTLQAALEDGTLNFTCSTYSKDNNRIYDGAERAGPKVFSLAPILKYKLFPLTDILNLLLEMSSWGTASPVEIEFAVNLSVPQGKPAEFALLQMRPMVIDSELEELDATDYSEESLLCKSNRVLGNGIKNDIRDIVYVNRRKFETKYTSIMAEEVEYFNNKLIGMRAPYLLIGIGRWGSLDPWLGIPVKWEQINGAAAIIESNYGNTNIVPSQGSHFFQNLTSFKVGYFSVNQIDKDNYIDWDWLDKLDVEEEKIYTKRIRLEKPLTIKINGQKNFGIILKPE</sequence>
<dbReference type="Pfam" id="PF01326">
    <property type="entry name" value="PPDK_N"/>
    <property type="match status" value="1"/>
</dbReference>
<evidence type="ECO:0000259" key="1">
    <source>
        <dbReference type="Pfam" id="PF01326"/>
    </source>
</evidence>
<dbReference type="Gene3D" id="3.40.50.2300">
    <property type="match status" value="1"/>
</dbReference>
<organism evidence="2 3">
    <name type="scientific">Melioribacter roseus (strain DSM 23840 / JCM 17771 / VKM B-2668 / P3M-2)</name>
    <dbReference type="NCBI Taxonomy" id="1191523"/>
    <lineage>
        <taxon>Bacteria</taxon>
        <taxon>Pseudomonadati</taxon>
        <taxon>Ignavibacteriota</taxon>
        <taxon>Ignavibacteria</taxon>
        <taxon>Ignavibacteriales</taxon>
        <taxon>Melioribacteraceae</taxon>
        <taxon>Melioribacter</taxon>
    </lineage>
</organism>
<dbReference type="GO" id="GO:0016301">
    <property type="term" value="F:kinase activity"/>
    <property type="evidence" value="ECO:0007669"/>
    <property type="project" value="InterPro"/>
</dbReference>
<reference evidence="2 3" key="1">
    <citation type="journal article" date="2013" name="PLoS ONE">
        <title>Genomic analysis of Melioribacter roseus, facultatively anaerobic organotrophic bacterium representing a novel deep lineage within Bacteriodetes/Chlorobi group.</title>
        <authorList>
            <person name="Kadnikov V.V."/>
            <person name="Mardanov A.V."/>
            <person name="Podosokorskaya O.A."/>
            <person name="Gavrilov S.N."/>
            <person name="Kublanov I.V."/>
            <person name="Beletsky A.V."/>
            <person name="Bonch-Osmolovskaya E.A."/>
            <person name="Ravin N.V."/>
        </authorList>
    </citation>
    <scope>NUCLEOTIDE SEQUENCE [LARGE SCALE GENOMIC DNA]</scope>
    <source>
        <strain evidence="3">JCM 17771 / P3M-2</strain>
    </source>
</reference>
<gene>
    <name evidence="2" type="ordered locus">MROS_2026</name>
</gene>
<evidence type="ECO:0000313" key="2">
    <source>
        <dbReference type="EMBL" id="AFN75258.1"/>
    </source>
</evidence>
<dbReference type="InterPro" id="IPR002192">
    <property type="entry name" value="PPDK_AMP/ATP-bd"/>
</dbReference>
<dbReference type="Gene3D" id="3.30.1490.20">
    <property type="entry name" value="ATP-grasp fold, A domain"/>
    <property type="match status" value="1"/>
</dbReference>
<dbReference type="SUPFAM" id="SSF52172">
    <property type="entry name" value="CheY-like"/>
    <property type="match status" value="1"/>
</dbReference>
<protein>
    <submittedName>
        <fullName evidence="2">Response regulator receiver protein</fullName>
    </submittedName>
</protein>
<evidence type="ECO:0000313" key="3">
    <source>
        <dbReference type="Proteomes" id="UP000009011"/>
    </source>
</evidence>
<dbReference type="RefSeq" id="WP_014856690.1">
    <property type="nucleotide sequence ID" value="NC_018178.1"/>
</dbReference>
<dbReference type="GO" id="GO:0005524">
    <property type="term" value="F:ATP binding"/>
    <property type="evidence" value="ECO:0007669"/>
    <property type="project" value="InterPro"/>
</dbReference>
<dbReference type="PATRIC" id="fig|1191523.3.peg.2142"/>
<feature type="domain" description="Pyruvate phosphate dikinase AMP/ATP-binding" evidence="1">
    <location>
        <begin position="379"/>
        <end position="757"/>
    </location>
</feature>
<keyword evidence="3" id="KW-1185">Reference proteome</keyword>
<dbReference type="InterPro" id="IPR011006">
    <property type="entry name" value="CheY-like_superfamily"/>
</dbReference>
<dbReference type="eggNOG" id="COG0574">
    <property type="taxonomic scope" value="Bacteria"/>
</dbReference>